<dbReference type="OrthoDB" id="6499973at2759"/>
<keyword evidence="7" id="KW-1185">Reference proteome</keyword>
<evidence type="ECO:0000256" key="2">
    <source>
        <dbReference type="ARBA" id="ARBA00006727"/>
    </source>
</evidence>
<dbReference type="GO" id="GO:0016020">
    <property type="term" value="C:membrane"/>
    <property type="evidence" value="ECO:0007669"/>
    <property type="project" value="UniProtKB-SubCell"/>
</dbReference>
<reference evidence="6" key="1">
    <citation type="journal article" date="2020" name="Stud. Mycol.">
        <title>101 Dothideomycetes genomes: a test case for predicting lifestyles and emergence of pathogens.</title>
        <authorList>
            <person name="Haridas S."/>
            <person name="Albert R."/>
            <person name="Binder M."/>
            <person name="Bloem J."/>
            <person name="Labutti K."/>
            <person name="Salamov A."/>
            <person name="Andreopoulos B."/>
            <person name="Baker S."/>
            <person name="Barry K."/>
            <person name="Bills G."/>
            <person name="Bluhm B."/>
            <person name="Cannon C."/>
            <person name="Castanera R."/>
            <person name="Culley D."/>
            <person name="Daum C."/>
            <person name="Ezra D."/>
            <person name="Gonzalez J."/>
            <person name="Henrissat B."/>
            <person name="Kuo A."/>
            <person name="Liang C."/>
            <person name="Lipzen A."/>
            <person name="Lutzoni F."/>
            <person name="Magnuson J."/>
            <person name="Mondo S."/>
            <person name="Nolan M."/>
            <person name="Ohm R."/>
            <person name="Pangilinan J."/>
            <person name="Park H.-J."/>
            <person name="Ramirez L."/>
            <person name="Alfaro M."/>
            <person name="Sun H."/>
            <person name="Tritt A."/>
            <person name="Yoshinaga Y."/>
            <person name="Zwiers L.-H."/>
            <person name="Turgeon B."/>
            <person name="Goodwin S."/>
            <person name="Spatafora J."/>
            <person name="Crous P."/>
            <person name="Grigoriev I."/>
        </authorList>
    </citation>
    <scope>NUCLEOTIDE SEQUENCE</scope>
    <source>
        <strain evidence="6">CBS 125425</strain>
    </source>
</reference>
<feature type="transmembrane region" description="Helical" evidence="4">
    <location>
        <begin position="139"/>
        <end position="158"/>
    </location>
</feature>
<dbReference type="InterPro" id="IPR011701">
    <property type="entry name" value="MFS"/>
</dbReference>
<dbReference type="AlphaFoldDB" id="A0A9P4V2Z1"/>
<organism evidence="6 7">
    <name type="scientific">Polyplosphaeria fusca</name>
    <dbReference type="NCBI Taxonomy" id="682080"/>
    <lineage>
        <taxon>Eukaryota</taxon>
        <taxon>Fungi</taxon>
        <taxon>Dikarya</taxon>
        <taxon>Ascomycota</taxon>
        <taxon>Pezizomycotina</taxon>
        <taxon>Dothideomycetes</taxon>
        <taxon>Pleosporomycetidae</taxon>
        <taxon>Pleosporales</taxon>
        <taxon>Tetraplosphaeriaceae</taxon>
        <taxon>Polyplosphaeria</taxon>
    </lineage>
</organism>
<comment type="similarity">
    <text evidence="2">Belongs to the major facilitator superfamily. Monocarboxylate porter (TC 2.A.1.13) family.</text>
</comment>
<feature type="transmembrane region" description="Helical" evidence="4">
    <location>
        <begin position="199"/>
        <end position="219"/>
    </location>
</feature>
<dbReference type="PANTHER" id="PTHR11360">
    <property type="entry name" value="MONOCARBOXYLATE TRANSPORTER"/>
    <property type="match status" value="1"/>
</dbReference>
<feature type="transmembrane region" description="Helical" evidence="4">
    <location>
        <begin position="307"/>
        <end position="327"/>
    </location>
</feature>
<feature type="transmembrane region" description="Helical" evidence="4">
    <location>
        <begin position="231"/>
        <end position="251"/>
    </location>
</feature>
<dbReference type="EMBL" id="ML996145">
    <property type="protein sequence ID" value="KAF2734653.1"/>
    <property type="molecule type" value="Genomic_DNA"/>
</dbReference>
<feature type="transmembrane region" description="Helical" evidence="4">
    <location>
        <begin position="339"/>
        <end position="359"/>
    </location>
</feature>
<feature type="transmembrane region" description="Helical" evidence="4">
    <location>
        <begin position="404"/>
        <end position="423"/>
    </location>
</feature>
<evidence type="ECO:0000256" key="3">
    <source>
        <dbReference type="SAM" id="MobiDB-lite"/>
    </source>
</evidence>
<feature type="transmembrane region" description="Helical" evidence="4">
    <location>
        <begin position="429"/>
        <end position="450"/>
    </location>
</feature>
<feature type="transmembrane region" description="Helical" evidence="4">
    <location>
        <begin position="365"/>
        <end position="383"/>
    </location>
</feature>
<dbReference type="InterPro" id="IPR036259">
    <property type="entry name" value="MFS_trans_sf"/>
</dbReference>
<dbReference type="PANTHER" id="PTHR11360:SF130">
    <property type="entry name" value="MAJOR FACILITATOR SUPERFAMILY (MFS) PROFILE DOMAIN-CONTAINING PROTEIN-RELATED"/>
    <property type="match status" value="1"/>
</dbReference>
<dbReference type="InterPro" id="IPR050327">
    <property type="entry name" value="Proton-linked_MCT"/>
</dbReference>
<feature type="domain" description="Major facilitator superfamily (MFS) profile" evidence="5">
    <location>
        <begin position="74"/>
        <end position="463"/>
    </location>
</feature>
<evidence type="ECO:0000256" key="1">
    <source>
        <dbReference type="ARBA" id="ARBA00004141"/>
    </source>
</evidence>
<proteinExistence type="inferred from homology"/>
<evidence type="ECO:0000259" key="5">
    <source>
        <dbReference type="PROSITE" id="PS50850"/>
    </source>
</evidence>
<dbReference type="Proteomes" id="UP000799444">
    <property type="component" value="Unassembled WGS sequence"/>
</dbReference>
<evidence type="ECO:0000313" key="6">
    <source>
        <dbReference type="EMBL" id="KAF2734653.1"/>
    </source>
</evidence>
<dbReference type="GO" id="GO:0022857">
    <property type="term" value="F:transmembrane transporter activity"/>
    <property type="evidence" value="ECO:0007669"/>
    <property type="project" value="InterPro"/>
</dbReference>
<feature type="transmembrane region" description="Helical" evidence="4">
    <location>
        <begin position="112"/>
        <end position="132"/>
    </location>
</feature>
<dbReference type="Pfam" id="PF07690">
    <property type="entry name" value="MFS_1"/>
    <property type="match status" value="1"/>
</dbReference>
<feature type="region of interest" description="Disordered" evidence="3">
    <location>
        <begin position="1"/>
        <end position="35"/>
    </location>
</feature>
<accession>A0A9P4V2Z1</accession>
<evidence type="ECO:0000313" key="7">
    <source>
        <dbReference type="Proteomes" id="UP000799444"/>
    </source>
</evidence>
<keyword evidence="4" id="KW-1133">Transmembrane helix</keyword>
<keyword evidence="4" id="KW-0472">Membrane</keyword>
<gene>
    <name evidence="6" type="ORF">EJ04DRAFT_436680</name>
</gene>
<name>A0A9P4V2Z1_9PLEO</name>
<feature type="transmembrane region" description="Helical" evidence="4">
    <location>
        <begin position="164"/>
        <end position="187"/>
    </location>
</feature>
<protein>
    <submittedName>
        <fullName evidence="6">MFS general substrate transporter</fullName>
    </submittedName>
</protein>
<comment type="subcellular location">
    <subcellularLocation>
        <location evidence="1">Membrane</location>
        <topology evidence="1">Multi-pass membrane protein</topology>
    </subcellularLocation>
</comment>
<keyword evidence="4" id="KW-0812">Transmembrane</keyword>
<evidence type="ECO:0000256" key="4">
    <source>
        <dbReference type="SAM" id="Phobius"/>
    </source>
</evidence>
<dbReference type="InterPro" id="IPR020846">
    <property type="entry name" value="MFS_dom"/>
</dbReference>
<comment type="caution">
    <text evidence="6">The sequence shown here is derived from an EMBL/GenBank/DDBJ whole genome shotgun (WGS) entry which is preliminary data.</text>
</comment>
<feature type="transmembrane region" description="Helical" evidence="4">
    <location>
        <begin position="272"/>
        <end position="295"/>
    </location>
</feature>
<feature type="compositionally biased region" description="Basic and acidic residues" evidence="3">
    <location>
        <begin position="1"/>
        <end position="10"/>
    </location>
</feature>
<dbReference type="PROSITE" id="PS50850">
    <property type="entry name" value="MFS"/>
    <property type="match status" value="1"/>
</dbReference>
<dbReference type="SUPFAM" id="SSF103473">
    <property type="entry name" value="MFS general substrate transporter"/>
    <property type="match status" value="1"/>
</dbReference>
<dbReference type="Gene3D" id="1.20.1250.20">
    <property type="entry name" value="MFS general substrate transporter like domains"/>
    <property type="match status" value="1"/>
</dbReference>
<sequence>MPKRDHDPLEKSLSLDVHSKDDSDNEQDDTQAQIEKTTSRISTKHKHTLTKIITARSNATTIDPGPPPDGGVKAWIQALMGHLVVFNTWGLISSFGVFQTHYTSTLGMNPSAVSWIGSIQMAGHFFLGMLSGRALDAGLFRWVMVPGVVLAALGMFVTSLCGEYWQFLLAQGVLTGVGCGLQFTPAMSLVTTYFHRNRSLAVAIVASGSATGGLVYPTLARQLLPRIGLAWTIRTMAFIMLGVGACYTALLRPRLPPRKSGPLLEVAAFREPAYALYCAGIFFVAWGSYFAFYYIGAYGVEVVHVDYGTSVNVLMIMNGVGLLGRLVPSYFADRCFGAYNVLIPFSIFSGVVLFFWALVRTPGGLYGFAVVYGLASAGYQGLFPSTLSSLTKDMRKVGVRNGMGFAVVGFSNLTGPPIAGAIVQRSGGYLAAQMWGATMILVGSSILVFGRISITGKKWRVKV</sequence>